<sequence>MTFLDRLRRRLTRQPATPQPRTLSGPSRVNLADHTVHDDHFVHLKDWSSFAPPLPAWELPPADQQREWVERLIAAHAASGDLDGLVPDLVDRPIHDEMDELRQIVRDSHTQALNVEQFLVEQARAAESRVRAELAAWRAVYSEHTQGYDRAYVKLTGQQPRRDIPTPTTTA</sequence>
<dbReference type="Proteomes" id="UP000516117">
    <property type="component" value="Chromosome"/>
</dbReference>
<gene>
    <name evidence="2" type="ORF">H9L22_10810</name>
</gene>
<feature type="compositionally biased region" description="Low complexity" evidence="1">
    <location>
        <begin position="13"/>
        <end position="23"/>
    </location>
</feature>
<accession>A0A7H0H2M5</accession>
<evidence type="ECO:0000256" key="1">
    <source>
        <dbReference type="SAM" id="MobiDB-lite"/>
    </source>
</evidence>
<dbReference type="RefSeq" id="WP_187719927.1">
    <property type="nucleotide sequence ID" value="NZ_BAABBL010000018.1"/>
</dbReference>
<dbReference type="AlphaFoldDB" id="A0A7H0H2M5"/>
<reference evidence="2 3" key="1">
    <citation type="submission" date="2020-08" db="EMBL/GenBank/DDBJ databases">
        <title>Genome sequence of Tessaracoccus defluvii JCM 17540T.</title>
        <authorList>
            <person name="Hyun D.-W."/>
            <person name="Bae J.-W."/>
        </authorList>
    </citation>
    <scope>NUCLEOTIDE SEQUENCE [LARGE SCALE GENOMIC DNA]</scope>
    <source>
        <strain evidence="2 3">JCM 17540</strain>
    </source>
</reference>
<organism evidence="2 3">
    <name type="scientific">Tessaracoccus defluvii</name>
    <dbReference type="NCBI Taxonomy" id="1285901"/>
    <lineage>
        <taxon>Bacteria</taxon>
        <taxon>Bacillati</taxon>
        <taxon>Actinomycetota</taxon>
        <taxon>Actinomycetes</taxon>
        <taxon>Propionibacteriales</taxon>
        <taxon>Propionibacteriaceae</taxon>
        <taxon>Tessaracoccus</taxon>
    </lineage>
</organism>
<dbReference type="EMBL" id="CP060789">
    <property type="protein sequence ID" value="QNP54791.1"/>
    <property type="molecule type" value="Genomic_DNA"/>
</dbReference>
<keyword evidence="3" id="KW-1185">Reference proteome</keyword>
<proteinExistence type="predicted"/>
<evidence type="ECO:0000313" key="2">
    <source>
        <dbReference type="EMBL" id="QNP54791.1"/>
    </source>
</evidence>
<dbReference type="KEGG" id="tdf:H9L22_10810"/>
<name>A0A7H0H2M5_9ACTN</name>
<evidence type="ECO:0000313" key="3">
    <source>
        <dbReference type="Proteomes" id="UP000516117"/>
    </source>
</evidence>
<protein>
    <submittedName>
        <fullName evidence="2">Uncharacterized protein</fullName>
    </submittedName>
</protein>
<feature type="region of interest" description="Disordered" evidence="1">
    <location>
        <begin position="1"/>
        <end position="29"/>
    </location>
</feature>